<accession>H8YHY4</accession>
<dbReference type="KEGG" id="saga:M5M_02470"/>
<dbReference type="HOGENOM" id="CLU_037612_1_2_6"/>
<dbReference type="Proteomes" id="UP000000466">
    <property type="component" value="Chromosome"/>
</dbReference>
<dbReference type="EMBL" id="JF683354">
    <property type="protein sequence ID" value="AFD30834.1"/>
    <property type="molecule type" value="Genomic_DNA"/>
</dbReference>
<dbReference type="EMBL" id="CP003746">
    <property type="protein sequence ID" value="AFU97713.1"/>
    <property type="molecule type" value="Genomic_DNA"/>
</dbReference>
<dbReference type="InterPro" id="IPR027417">
    <property type="entry name" value="P-loop_NTPase"/>
</dbReference>
<dbReference type="PIRSF" id="PIRSF009320">
    <property type="entry name" value="Nuc_binding_HP_1000"/>
    <property type="match status" value="1"/>
</dbReference>
<evidence type="ECO:0000259" key="1">
    <source>
        <dbReference type="Pfam" id="PF13614"/>
    </source>
</evidence>
<evidence type="ECO:0000313" key="3">
    <source>
        <dbReference type="EMBL" id="AFU97713.1"/>
    </source>
</evidence>
<keyword evidence="4" id="KW-1185">Reference proteome</keyword>
<protein>
    <submittedName>
        <fullName evidence="3">ParA family protein</fullName>
    </submittedName>
    <submittedName>
        <fullName evidence="2">ParA2</fullName>
    </submittedName>
</protein>
<dbReference type="CDD" id="cd02042">
    <property type="entry name" value="ParAB_family"/>
    <property type="match status" value="1"/>
</dbReference>
<proteinExistence type="predicted"/>
<dbReference type="InterPro" id="IPR050678">
    <property type="entry name" value="DNA_Partitioning_ATPase"/>
</dbReference>
<dbReference type="OrthoDB" id="9815116at2"/>
<feature type="domain" description="AAA" evidence="1">
    <location>
        <begin position="1"/>
        <end position="181"/>
    </location>
</feature>
<dbReference type="RefSeq" id="WP_015045886.1">
    <property type="nucleotide sequence ID" value="NC_018868.3"/>
</dbReference>
<dbReference type="PANTHER" id="PTHR13696">
    <property type="entry name" value="P-LOOP CONTAINING NUCLEOSIDE TRIPHOSPHATE HYDROLASE"/>
    <property type="match status" value="1"/>
</dbReference>
<dbReference type="Pfam" id="PF13614">
    <property type="entry name" value="AAA_31"/>
    <property type="match status" value="1"/>
</dbReference>
<organism evidence="2">
    <name type="scientific">Simiduia agarivorans (strain DSM 21679 / JCM 13881 / BCRC 17597 / SA1)</name>
    <dbReference type="NCBI Taxonomy" id="1117647"/>
    <lineage>
        <taxon>Bacteria</taxon>
        <taxon>Pseudomonadati</taxon>
        <taxon>Pseudomonadota</taxon>
        <taxon>Gammaproteobacteria</taxon>
        <taxon>Cellvibrionales</taxon>
        <taxon>Cellvibrionaceae</taxon>
        <taxon>Simiduia</taxon>
    </lineage>
</organism>
<name>H8YHY4_SIMAS</name>
<reference evidence="2" key="1">
    <citation type="submission" date="2011-03" db="EMBL/GenBank/DDBJ databases">
        <title>Cell division related genes in Simiduia agarivorans SA1.</title>
        <authorList>
            <person name="Lin S.Y."/>
            <person name="Shieh W.Y."/>
            <person name="Tang S.-L."/>
        </authorList>
    </citation>
    <scope>NUCLEOTIDE SEQUENCE</scope>
    <source>
        <strain evidence="2">SA1</strain>
    </source>
</reference>
<reference evidence="3 4" key="2">
    <citation type="journal article" date="2013" name="Genome Announc.">
        <title>Complete genome sequence of Simiduia agarivorans SA1(T), a marine bacterium able to degrade a variety of polysaccharides.</title>
        <authorList>
            <person name="Lin S.Y."/>
            <person name="Shieh W.Y."/>
            <person name="Chen J.S."/>
            <person name="Tang S.L."/>
        </authorList>
    </citation>
    <scope>NUCLEOTIDE SEQUENCE [LARGE SCALE GENOMIC DNA]</scope>
    <source>
        <strain evidence="4">DSM 21679 / JCM 13881 / BCRC 17597 / SA1</strain>
        <strain evidence="3">SA1</strain>
    </source>
</reference>
<dbReference type="STRING" id="1117647.M5M_02470"/>
<gene>
    <name evidence="3" type="primary">parC</name>
    <name evidence="3" type="ordered locus">M5M_02470</name>
</gene>
<sequence>MEIWTVANQKGGVGKTTTAITLAGLLAEQGRRVLLVDMDPHGSLSAYFGHNPDQQSLSSYTLFEQRESLNPNLVLSTCKPTDLDSVRVIPASMALATLERQAIGRDGMGLVIGKALAMISSNIDVAIIDSPPLLGVLLVNAIAACEKLVIPVQTEYLALKGLERMLHTLEMMARSRKSRLQPVILPTMFDRRTQASVSSLRQLRNQYGDQVFPGKIPVDTRFRDASKMGRFPHRMNPVGHGVTDYRQFLKWFAGSAPLEQVS</sequence>
<dbReference type="InterPro" id="IPR025669">
    <property type="entry name" value="AAA_dom"/>
</dbReference>
<dbReference type="eggNOG" id="COG1192">
    <property type="taxonomic scope" value="Bacteria"/>
</dbReference>
<dbReference type="PANTHER" id="PTHR13696:SF69">
    <property type="entry name" value="PLASMID PARTITIONING PROTEIN-RELATED"/>
    <property type="match status" value="1"/>
</dbReference>
<dbReference type="AlphaFoldDB" id="H8YHY4"/>
<dbReference type="Gene3D" id="3.40.50.300">
    <property type="entry name" value="P-loop containing nucleotide triphosphate hydrolases"/>
    <property type="match status" value="1"/>
</dbReference>
<evidence type="ECO:0000313" key="2">
    <source>
        <dbReference type="EMBL" id="AFD30834.1"/>
    </source>
</evidence>
<dbReference type="SUPFAM" id="SSF52540">
    <property type="entry name" value="P-loop containing nucleoside triphosphate hydrolases"/>
    <property type="match status" value="1"/>
</dbReference>
<evidence type="ECO:0000313" key="4">
    <source>
        <dbReference type="Proteomes" id="UP000000466"/>
    </source>
</evidence>